<sequence length="123" mass="14295">MKKQAYALLKGAKMIGTFHNSRRAVKKAYPKQVLKEGYSIGVFNFTETIDPAQSTEITLWTDNWGKHVYGRGKGELVAVDENYKYDMSNFHKFTIDEDDVKQDKHDSSLYRMTNFESIVFEKK</sequence>
<accession>A0AAE9CDM2</accession>
<dbReference type="EMBL" id="OK499992">
    <property type="protein sequence ID" value="UGO50895.1"/>
    <property type="molecule type" value="Genomic_DNA"/>
</dbReference>
<gene>
    <name evidence="1" type="ORF">NATE_42</name>
</gene>
<proteinExistence type="predicted"/>
<dbReference type="Proteomes" id="UP000827544">
    <property type="component" value="Segment"/>
</dbReference>
<protein>
    <submittedName>
        <fullName evidence="1">Uncharacterized protein</fullName>
    </submittedName>
</protein>
<keyword evidence="2" id="KW-1185">Reference proteome</keyword>
<reference evidence="1" key="1">
    <citation type="submission" date="2021-10" db="EMBL/GenBank/DDBJ databases">
        <authorList>
            <person name="Lavering E.D."/>
            <person name="James R."/>
            <person name="Fairholm J.D."/>
            <person name="Ogilvie B.H."/>
            <person name="Thurgood T.L."/>
            <person name="Robison R.A."/>
            <person name="Grose J.H."/>
        </authorList>
    </citation>
    <scope>NUCLEOTIDE SEQUENCE</scope>
</reference>
<evidence type="ECO:0000313" key="1">
    <source>
        <dbReference type="EMBL" id="UGO50895.1"/>
    </source>
</evidence>
<evidence type="ECO:0000313" key="2">
    <source>
        <dbReference type="Proteomes" id="UP000827544"/>
    </source>
</evidence>
<name>A0AAE9CDM2_9CAUD</name>
<organism evidence="1 2">
    <name type="scientific">Bacillus phage vB_BanS_Nate</name>
    <dbReference type="NCBI Taxonomy" id="2894788"/>
    <lineage>
        <taxon>Viruses</taxon>
        <taxon>Duplodnaviria</taxon>
        <taxon>Heunggongvirae</taxon>
        <taxon>Uroviricota</taxon>
        <taxon>Caudoviricetes</taxon>
        <taxon>Joanripponvirinae</taxon>
        <taxon>Natevirus</taxon>
        <taxon>Natevirus nate</taxon>
    </lineage>
</organism>